<dbReference type="SMART" id="SM00324">
    <property type="entry name" value="RhoGAP"/>
    <property type="match status" value="1"/>
</dbReference>
<dbReference type="GO" id="GO:0043197">
    <property type="term" value="C:dendritic spine"/>
    <property type="evidence" value="ECO:0007669"/>
    <property type="project" value="UniProtKB-SubCell"/>
</dbReference>
<dbReference type="SMART" id="SM00325">
    <property type="entry name" value="RhoGEF"/>
    <property type="match status" value="1"/>
</dbReference>
<dbReference type="OrthoDB" id="2155291at2759"/>
<protein>
    <submittedName>
        <fullName evidence="13">Active breakpoint cluster region-related protein isoform X2</fullName>
    </submittedName>
</protein>
<dbReference type="PROSITE" id="PS00741">
    <property type="entry name" value="DH_1"/>
    <property type="match status" value="1"/>
</dbReference>
<dbReference type="Gene3D" id="1.10.555.10">
    <property type="entry name" value="Rho GTPase activation protein"/>
    <property type="match status" value="1"/>
</dbReference>
<dbReference type="GeneID" id="106170917"/>
<dbReference type="InterPro" id="IPR037769">
    <property type="entry name" value="Abr/Bcr"/>
</dbReference>
<dbReference type="Pfam" id="PF00620">
    <property type="entry name" value="RhoGAP"/>
    <property type="match status" value="1"/>
</dbReference>
<feature type="compositionally biased region" description="Low complexity" evidence="7">
    <location>
        <begin position="435"/>
        <end position="449"/>
    </location>
</feature>
<keyword evidence="6" id="KW-0966">Cell projection</keyword>
<dbReference type="InterPro" id="IPR011993">
    <property type="entry name" value="PH-like_dom_sf"/>
</dbReference>
<evidence type="ECO:0000256" key="1">
    <source>
        <dbReference type="ARBA" id="ARBA00004489"/>
    </source>
</evidence>
<evidence type="ECO:0000256" key="6">
    <source>
        <dbReference type="ARBA" id="ARBA00023273"/>
    </source>
</evidence>
<dbReference type="GO" id="GO:0005085">
    <property type="term" value="F:guanyl-nucleotide exchange factor activity"/>
    <property type="evidence" value="ECO:0007669"/>
    <property type="project" value="UniProtKB-KW"/>
</dbReference>
<feature type="region of interest" description="Disordered" evidence="7">
    <location>
        <begin position="432"/>
        <end position="490"/>
    </location>
</feature>
<dbReference type="SUPFAM" id="SSF48065">
    <property type="entry name" value="DBL homology domain (DH-domain)"/>
    <property type="match status" value="1"/>
</dbReference>
<evidence type="ECO:0000256" key="7">
    <source>
        <dbReference type="SAM" id="MobiDB-lite"/>
    </source>
</evidence>
<dbReference type="SUPFAM" id="SSF49562">
    <property type="entry name" value="C2 domain (Calcium/lipid-binding domain, CaLB)"/>
    <property type="match status" value="1"/>
</dbReference>
<dbReference type="Gene3D" id="2.30.29.30">
    <property type="entry name" value="Pleckstrin-homology domain (PH domain)/Phosphotyrosine-binding domain (PTB)"/>
    <property type="match status" value="1"/>
</dbReference>
<feature type="domain" description="C2" evidence="9">
    <location>
        <begin position="905"/>
        <end position="1022"/>
    </location>
</feature>
<dbReference type="PROSITE" id="PS50010">
    <property type="entry name" value="DH_2"/>
    <property type="match status" value="1"/>
</dbReference>
<dbReference type="InterPro" id="IPR035892">
    <property type="entry name" value="C2_domain_sf"/>
</dbReference>
<dbReference type="SMART" id="SM00233">
    <property type="entry name" value="PH"/>
    <property type="match status" value="1"/>
</dbReference>
<dbReference type="InterPro" id="IPR001331">
    <property type="entry name" value="GDS_CDC24_CS"/>
</dbReference>
<keyword evidence="3" id="KW-0343">GTPase activation</keyword>
<evidence type="ECO:0000259" key="10">
    <source>
        <dbReference type="PROSITE" id="PS50010"/>
    </source>
</evidence>
<evidence type="ECO:0000313" key="13">
    <source>
        <dbReference type="RefSeq" id="XP_013406427.1"/>
    </source>
</evidence>
<dbReference type="Pfam" id="PF00168">
    <property type="entry name" value="C2"/>
    <property type="match status" value="1"/>
</dbReference>
<dbReference type="GO" id="GO:0005096">
    <property type="term" value="F:GTPase activator activity"/>
    <property type="evidence" value="ECO:0007669"/>
    <property type="project" value="UniProtKB-KW"/>
</dbReference>
<keyword evidence="4" id="KW-0344">Guanine-nucleotide releasing factor</keyword>
<dbReference type="InterPro" id="IPR000219">
    <property type="entry name" value="DH_dom"/>
</dbReference>
<evidence type="ECO:0000256" key="5">
    <source>
        <dbReference type="ARBA" id="ARBA00023018"/>
    </source>
</evidence>
<dbReference type="InterPro" id="IPR035899">
    <property type="entry name" value="DBL_dom_sf"/>
</dbReference>
<dbReference type="Gene3D" id="2.60.40.150">
    <property type="entry name" value="C2 domain"/>
    <property type="match status" value="1"/>
</dbReference>
<dbReference type="SUPFAM" id="SSF48350">
    <property type="entry name" value="GTPase activation domain, GAP"/>
    <property type="match status" value="1"/>
</dbReference>
<evidence type="ECO:0000256" key="3">
    <source>
        <dbReference type="ARBA" id="ARBA00022468"/>
    </source>
</evidence>
<feature type="domain" description="Rho-GAP" evidence="11">
    <location>
        <begin position="1059"/>
        <end position="1248"/>
    </location>
</feature>
<dbReference type="Proteomes" id="UP000085678">
    <property type="component" value="Unplaced"/>
</dbReference>
<name>A0A1S3J7P1_LINAN</name>
<dbReference type="InterPro" id="IPR001849">
    <property type="entry name" value="PH_domain"/>
</dbReference>
<dbReference type="GO" id="GO:0030424">
    <property type="term" value="C:axon"/>
    <property type="evidence" value="ECO:0007669"/>
    <property type="project" value="UniProtKB-SubCell"/>
</dbReference>
<reference evidence="13" key="1">
    <citation type="submission" date="2025-08" db="UniProtKB">
        <authorList>
            <consortium name="RefSeq"/>
        </authorList>
    </citation>
    <scope>IDENTIFICATION</scope>
    <source>
        <tissue evidence="13">Gonads</tissue>
    </source>
</reference>
<dbReference type="InterPro" id="IPR000198">
    <property type="entry name" value="RhoGAP_dom"/>
</dbReference>
<dbReference type="Pfam" id="PF19057">
    <property type="entry name" value="PH_19"/>
    <property type="match status" value="1"/>
</dbReference>
<evidence type="ECO:0000259" key="8">
    <source>
        <dbReference type="PROSITE" id="PS50003"/>
    </source>
</evidence>
<dbReference type="Gene3D" id="1.20.900.10">
    <property type="entry name" value="Dbl homology (DH) domain"/>
    <property type="match status" value="1"/>
</dbReference>
<feature type="domain" description="DH" evidence="10">
    <location>
        <begin position="513"/>
        <end position="700"/>
    </location>
</feature>
<evidence type="ECO:0000259" key="9">
    <source>
        <dbReference type="PROSITE" id="PS50004"/>
    </source>
</evidence>
<evidence type="ECO:0000259" key="11">
    <source>
        <dbReference type="PROSITE" id="PS50238"/>
    </source>
</evidence>
<dbReference type="SMART" id="SM00239">
    <property type="entry name" value="C2"/>
    <property type="match status" value="1"/>
</dbReference>
<proteinExistence type="predicted"/>
<dbReference type="PROSITE" id="PS50004">
    <property type="entry name" value="C2"/>
    <property type="match status" value="1"/>
</dbReference>
<gene>
    <name evidence="13" type="primary">LOC106170917</name>
</gene>
<dbReference type="CDD" id="cd00160">
    <property type="entry name" value="RhoGEF"/>
    <property type="match status" value="1"/>
</dbReference>
<feature type="compositionally biased region" description="Basic and acidic residues" evidence="7">
    <location>
        <begin position="336"/>
        <end position="345"/>
    </location>
</feature>
<dbReference type="PANTHER" id="PTHR23182">
    <property type="entry name" value="BREAKPOINT CLUSTER REGION PROTEIN BCR"/>
    <property type="match status" value="1"/>
</dbReference>
<feature type="compositionally biased region" description="Basic and acidic residues" evidence="7">
    <location>
        <begin position="225"/>
        <end position="245"/>
    </location>
</feature>
<evidence type="ECO:0000256" key="4">
    <source>
        <dbReference type="ARBA" id="ARBA00022658"/>
    </source>
</evidence>
<dbReference type="Pfam" id="PF00621">
    <property type="entry name" value="RhoGEF"/>
    <property type="match status" value="1"/>
</dbReference>
<evidence type="ECO:0000313" key="12">
    <source>
        <dbReference type="Proteomes" id="UP000085678"/>
    </source>
</evidence>
<dbReference type="GO" id="GO:0035556">
    <property type="term" value="P:intracellular signal transduction"/>
    <property type="evidence" value="ECO:0007669"/>
    <property type="project" value="InterPro"/>
</dbReference>
<keyword evidence="5" id="KW-0770">Synapse</keyword>
<dbReference type="InterPro" id="IPR008936">
    <property type="entry name" value="Rho_GTPase_activation_prot"/>
</dbReference>
<feature type="compositionally biased region" description="Low complexity" evidence="7">
    <location>
        <begin position="161"/>
        <end position="178"/>
    </location>
</feature>
<feature type="compositionally biased region" description="Polar residues" evidence="7">
    <location>
        <begin position="271"/>
        <end position="282"/>
    </location>
</feature>
<dbReference type="RefSeq" id="XP_013406427.1">
    <property type="nucleotide sequence ID" value="XM_013550973.1"/>
</dbReference>
<feature type="domain" description="PH" evidence="8">
    <location>
        <begin position="712"/>
        <end position="878"/>
    </location>
</feature>
<dbReference type="PANTHER" id="PTHR23182:SF1">
    <property type="entry name" value="RHO GTPASE ACTIVATING PROTEIN AT 1A, ISOFORM E"/>
    <property type="match status" value="1"/>
</dbReference>
<keyword evidence="12" id="KW-1185">Reference proteome</keyword>
<feature type="compositionally biased region" description="Basic and acidic residues" evidence="7">
    <location>
        <begin position="128"/>
        <end position="145"/>
    </location>
</feature>
<organism evidence="12 13">
    <name type="scientific">Lingula anatina</name>
    <name type="common">Brachiopod</name>
    <name type="synonym">Lingula unguis</name>
    <dbReference type="NCBI Taxonomy" id="7574"/>
    <lineage>
        <taxon>Eukaryota</taxon>
        <taxon>Metazoa</taxon>
        <taxon>Spiralia</taxon>
        <taxon>Lophotrochozoa</taxon>
        <taxon>Brachiopoda</taxon>
        <taxon>Linguliformea</taxon>
        <taxon>Lingulata</taxon>
        <taxon>Lingulida</taxon>
        <taxon>Linguloidea</taxon>
        <taxon>Lingulidae</taxon>
        <taxon>Lingula</taxon>
    </lineage>
</organism>
<dbReference type="SUPFAM" id="SSF50729">
    <property type="entry name" value="PH domain-like"/>
    <property type="match status" value="1"/>
</dbReference>
<dbReference type="InterPro" id="IPR000008">
    <property type="entry name" value="C2_dom"/>
</dbReference>
<evidence type="ECO:0000256" key="2">
    <source>
        <dbReference type="ARBA" id="ARBA00004552"/>
    </source>
</evidence>
<sequence length="1269" mass="144495">MDLEKDFLYEWNEKFPDYEAPKLQCLVSQHDGASRKRVGIDSAKQKLDIKVELQNRKERLLELQLELSKETFLVEYLERSLEKVSKNDLVTRPSVMNKFGEHSESDFGSTRRPIAEVKGRIRRYHQYEEIHLPDEEDKPKEDMKTSDNNMDTGLPGARNYSDSSKSISSVTSDSADSSMGFSPHGDETQEDFIKRVKSKKKPPVPLPRKSLSFKDWRYPGEFEIRPDDSEFDTSDEHNLFDPDSHRHVRGNRSPLSPDLRCDTDQNKPLPYTSQSIDNTGSRTGRFDYKAGASPVNKDNSIDVIKHLTLGAVEADINITKEGGTLDLKTHFTEKKYQHRRERTESELSEQNNYIPDLPGRGTKFGMKEEKTQFRTPYENTDIDSMATRTRTLSDEGIYSEAVPVNEDGISEDEEEEPYYLNITELRQALLRRESTGSSDETSSSIASGDHLLHTEDVSDGGSSRGMSPTPEHAAGQARNSGLDSDDACLSVDSDNSPYEFEINSPADHEKQRIRKWVVTGILDSETEYVECLEVLVQYMKSLTMAAKSSQPVISLEDINAIFQNLPEILKTHQDFVNQLKPVVETWTPDSCVGDIFKEAATYLPITGHYVQNYQKAVSTLNRCCQENVQFGELAKLIKTKQQKEKVSLGDLLFKPVNRLQRNTLVLHDLIHCTPPSHPDLMILQKALKLTQYFLENEDPMENEKDKMENQRFLVKNGLVVEKVHNDRKMRHLMLFNDVLVCAKQKLGARSRYHFEPKWFIPLSELKLAMKMDEAEKQSHDNKSVEMMKDKVKGLKKDLRKEIKRGSLEKDAQRSWSFRGNIRQVEKLKKKLAEQEAALVLAAPTLPLCLQHKKKTYTFLMSSDYERDEWKEAILCHKAKAGIVTLDLSENNIQALLESTRQLPKLNNASQAMLQEDMEDEVISGSLTVTIHRLQGLHGLSDTFCSMEVDTFGHFYPIAKTNTCNSSMEPEWNQTFEIDLEGSHTLRIMCYRQVDQEDELLGKSALELSKDWLIRGDFKEKTISINSTNELSLTVSIRYTSPQHTIKRRVSRIKTGLFGVRISDTCKREKRPLPLIVEACCREIERRGLDEMGIYRVSASTADVQTLKKAFERNSKAGSQLVSELDIHAVSGVLKLYFRELPEAVFTDRLYPSFVEGLDLTDPDGKQKCMLGLLASLPESNLNTILFLVKHLITVSKKDEVNKMTIHNLATVFGPTLLRPAVRDSTMSPLELLSMETKDAMLQTGILLYFLKLAQSGVDLSVKPSFETSF</sequence>
<accession>A0A1S3J7P1</accession>
<feature type="region of interest" description="Disordered" evidence="7">
    <location>
        <begin position="225"/>
        <end position="285"/>
    </location>
</feature>
<feature type="region of interest" description="Disordered" evidence="7">
    <location>
        <begin position="128"/>
        <end position="187"/>
    </location>
</feature>
<dbReference type="PROSITE" id="PS50003">
    <property type="entry name" value="PH_DOMAIN"/>
    <property type="match status" value="1"/>
</dbReference>
<dbReference type="GO" id="GO:0016020">
    <property type="term" value="C:membrane"/>
    <property type="evidence" value="ECO:0007669"/>
    <property type="project" value="TreeGrafter"/>
</dbReference>
<feature type="region of interest" description="Disordered" evidence="7">
    <location>
        <begin position="336"/>
        <end position="364"/>
    </location>
</feature>
<dbReference type="AlphaFoldDB" id="A0A1S3J7P1"/>
<comment type="subcellular location">
    <subcellularLocation>
        <location evidence="1">Cell projection</location>
        <location evidence="1">Axon</location>
    </subcellularLocation>
    <subcellularLocation>
        <location evidence="2">Cell projection</location>
        <location evidence="2">Dendritic spine</location>
    </subcellularLocation>
</comment>
<dbReference type="PROSITE" id="PS50238">
    <property type="entry name" value="RHOGAP"/>
    <property type="match status" value="1"/>
</dbReference>